<dbReference type="GO" id="GO:0061632">
    <property type="term" value="F:RNA lariat debranching enzyme activator activity"/>
    <property type="evidence" value="ECO:0007669"/>
    <property type="project" value="TreeGrafter"/>
</dbReference>
<dbReference type="InterPro" id="IPR040194">
    <property type="entry name" value="Cwf19-like"/>
</dbReference>
<proteinExistence type="predicted"/>
<dbReference type="Pfam" id="PF04677">
    <property type="entry name" value="CwfJ_C_1"/>
    <property type="match status" value="1"/>
</dbReference>
<dbReference type="AlphaFoldDB" id="A0AAD7UNF5"/>
<dbReference type="GO" id="GO:0071014">
    <property type="term" value="C:post-mRNA release spliceosomal complex"/>
    <property type="evidence" value="ECO:0007669"/>
    <property type="project" value="TreeGrafter"/>
</dbReference>
<dbReference type="PANTHER" id="PTHR12072">
    <property type="entry name" value="CWF19, CELL CYCLE CONTROL PROTEIN"/>
    <property type="match status" value="1"/>
</dbReference>
<sequence length="539" mass="59066">MKLIVCGDVEAGKAGEAFARIEKINKDKGPFDAVVVAGAFRAEEGVRATVPTYFFEGEENRSIENVSYLGREGIATIKGITVAFLASNGDPQKVIDMASAPGYCGADILATSDWPRGIDVGVDDGTMEAMKAKGVYLNALGSAGPRDALACRPRYHFAGTHDVFWARAPYRIHDDLSLRAPHFTRFVGLRKATGRKWLHAIEIEGIPYCDLAALTDEPPGSTDSPFEVRRKKRRALEEEEESGTLFLGGTPFHTNAAAILAAVNEKIPVQASDVRRPSKSFAFVDFANPEDAARAREVLAGGLRVDGRCLQVDWATSSKRQKYPEDHRTECWFCLASPSCADHLVVAVGDSAYVAMPKGPLVDSHALVVPIDHIPILPDVKDHARALGRCFKDKLRALAVAFERFAPTTKKGVYHAHLQVVPVAGKSVDEIRDAFARHATTFDLVVPAGGDEGRGNTIAPFFHVDVFDGDEIVLRLRNEGAKVPLHFGRLVCAHLLGQPHKVHWKACELPRQEEARLCEAFKAIFVKDYFENKKFLPCC</sequence>
<reference evidence="3" key="1">
    <citation type="submission" date="2023-01" db="EMBL/GenBank/DDBJ databases">
        <title>Metagenome sequencing of chrysophaentin producing Chrysophaeum taylorii.</title>
        <authorList>
            <person name="Davison J."/>
            <person name="Bewley C."/>
        </authorList>
    </citation>
    <scope>NUCLEOTIDE SEQUENCE</scope>
    <source>
        <strain evidence="3">NIES-1699</strain>
    </source>
</reference>
<dbReference type="EMBL" id="JAQMWT010000038">
    <property type="protein sequence ID" value="KAJ8612933.1"/>
    <property type="molecule type" value="Genomic_DNA"/>
</dbReference>
<dbReference type="Gene3D" id="3.30.70.330">
    <property type="match status" value="1"/>
</dbReference>
<dbReference type="SUPFAM" id="SSF54197">
    <property type="entry name" value="HIT-like"/>
    <property type="match status" value="1"/>
</dbReference>
<accession>A0AAD7UNF5</accession>
<dbReference type="InterPro" id="IPR000504">
    <property type="entry name" value="RRM_dom"/>
</dbReference>
<protein>
    <recommendedName>
        <fullName evidence="2">RRM domain-containing protein</fullName>
    </recommendedName>
</protein>
<dbReference type="InterPro" id="IPR035979">
    <property type="entry name" value="RBD_domain_sf"/>
</dbReference>
<dbReference type="InterPro" id="IPR012677">
    <property type="entry name" value="Nucleotide-bd_a/b_plait_sf"/>
</dbReference>
<dbReference type="InterPro" id="IPR036265">
    <property type="entry name" value="HIT-like_sf"/>
</dbReference>
<dbReference type="PROSITE" id="PS50102">
    <property type="entry name" value="RRM"/>
    <property type="match status" value="1"/>
</dbReference>
<feature type="domain" description="RRM" evidence="2">
    <location>
        <begin position="243"/>
        <end position="317"/>
    </location>
</feature>
<organism evidence="3 4">
    <name type="scientific">Chrysophaeum taylorii</name>
    <dbReference type="NCBI Taxonomy" id="2483200"/>
    <lineage>
        <taxon>Eukaryota</taxon>
        <taxon>Sar</taxon>
        <taxon>Stramenopiles</taxon>
        <taxon>Ochrophyta</taxon>
        <taxon>Pelagophyceae</taxon>
        <taxon>Pelagomonadales</taxon>
        <taxon>Pelagomonadaceae</taxon>
        <taxon>Chrysophaeum</taxon>
    </lineage>
</organism>
<dbReference type="Pfam" id="PF00076">
    <property type="entry name" value="RRM_1"/>
    <property type="match status" value="1"/>
</dbReference>
<evidence type="ECO:0000259" key="2">
    <source>
        <dbReference type="PROSITE" id="PS50102"/>
    </source>
</evidence>
<dbReference type="Proteomes" id="UP001230188">
    <property type="component" value="Unassembled WGS sequence"/>
</dbReference>
<dbReference type="InterPro" id="IPR006767">
    <property type="entry name" value="Cwf19-like_C_dom-2"/>
</dbReference>
<dbReference type="Pfam" id="PF04676">
    <property type="entry name" value="CwfJ_C_2"/>
    <property type="match status" value="1"/>
</dbReference>
<evidence type="ECO:0000313" key="4">
    <source>
        <dbReference type="Proteomes" id="UP001230188"/>
    </source>
</evidence>
<keyword evidence="4" id="KW-1185">Reference proteome</keyword>
<name>A0AAD7UNF5_9STRA</name>
<dbReference type="GO" id="GO:0000398">
    <property type="term" value="P:mRNA splicing, via spliceosome"/>
    <property type="evidence" value="ECO:0007669"/>
    <property type="project" value="TreeGrafter"/>
</dbReference>
<dbReference type="SUPFAM" id="SSF54928">
    <property type="entry name" value="RNA-binding domain, RBD"/>
    <property type="match status" value="1"/>
</dbReference>
<keyword evidence="1" id="KW-0694">RNA-binding</keyword>
<evidence type="ECO:0000256" key="1">
    <source>
        <dbReference type="PROSITE-ProRule" id="PRU00176"/>
    </source>
</evidence>
<comment type="caution">
    <text evidence="3">The sequence shown here is derived from an EMBL/GenBank/DDBJ whole genome shotgun (WGS) entry which is preliminary data.</text>
</comment>
<dbReference type="InterPro" id="IPR006768">
    <property type="entry name" value="Cwf19-like_C_dom-1"/>
</dbReference>
<dbReference type="PANTHER" id="PTHR12072:SF4">
    <property type="entry name" value="CWF19-LIKE PROTEIN 1"/>
    <property type="match status" value="1"/>
</dbReference>
<dbReference type="GO" id="GO:0003723">
    <property type="term" value="F:RNA binding"/>
    <property type="evidence" value="ECO:0007669"/>
    <property type="project" value="UniProtKB-UniRule"/>
</dbReference>
<dbReference type="Gene3D" id="3.30.428.10">
    <property type="entry name" value="HIT-like"/>
    <property type="match status" value="1"/>
</dbReference>
<dbReference type="CDD" id="cd07380">
    <property type="entry name" value="MPP_CWF19_N"/>
    <property type="match status" value="1"/>
</dbReference>
<evidence type="ECO:0000313" key="3">
    <source>
        <dbReference type="EMBL" id="KAJ8612933.1"/>
    </source>
</evidence>
<dbReference type="SMART" id="SM00360">
    <property type="entry name" value="RRM"/>
    <property type="match status" value="1"/>
</dbReference>
<gene>
    <name evidence="3" type="ORF">CTAYLR_006180</name>
</gene>